<dbReference type="GO" id="GO:0004672">
    <property type="term" value="F:protein kinase activity"/>
    <property type="evidence" value="ECO:0007669"/>
    <property type="project" value="InterPro"/>
</dbReference>
<dbReference type="GO" id="GO:0005524">
    <property type="term" value="F:ATP binding"/>
    <property type="evidence" value="ECO:0007669"/>
    <property type="project" value="InterPro"/>
</dbReference>
<dbReference type="PANTHER" id="PTHR48053">
    <property type="entry name" value="LEUCINE RICH REPEAT FAMILY PROTEIN, EXPRESSED"/>
    <property type="match status" value="1"/>
</dbReference>
<keyword evidence="3" id="KW-0675">Receptor</keyword>
<protein>
    <submittedName>
        <fullName evidence="5">Leucine-rich repeat receptor-like serine/threonine-protein kinase At2g24130</fullName>
    </submittedName>
</protein>
<dbReference type="RefSeq" id="XP_018813599.2">
    <property type="nucleotide sequence ID" value="XM_018958054.2"/>
</dbReference>
<evidence type="ECO:0000256" key="2">
    <source>
        <dbReference type="ARBA" id="ARBA00022729"/>
    </source>
</evidence>
<dbReference type="InterPro" id="IPR011009">
    <property type="entry name" value="Kinase-like_dom_sf"/>
</dbReference>
<dbReference type="Pfam" id="PF07714">
    <property type="entry name" value="PK_Tyr_Ser-Thr"/>
    <property type="match status" value="1"/>
</dbReference>
<keyword evidence="2" id="KW-0732">Signal</keyword>
<dbReference type="Gramene" id="Jr03_17740_p1">
    <property type="protein sequence ID" value="cds.Jr03_17740_p1"/>
    <property type="gene ID" value="Jr03_17740"/>
</dbReference>
<dbReference type="Proteomes" id="UP000235220">
    <property type="component" value="Chromosome 3"/>
</dbReference>
<keyword evidence="4" id="KW-1185">Reference proteome</keyword>
<comment type="subcellular location">
    <subcellularLocation>
        <location evidence="1">Membrane</location>
        <topology evidence="1">Single-pass type I membrane protein</topology>
    </subcellularLocation>
</comment>
<dbReference type="AlphaFoldDB" id="A0A2I4E2H2"/>
<dbReference type="InterPro" id="IPR051716">
    <property type="entry name" value="Plant_RL_S/T_kinase"/>
</dbReference>
<dbReference type="InterPro" id="IPR000719">
    <property type="entry name" value="Prot_kinase_dom"/>
</dbReference>
<dbReference type="PANTHER" id="PTHR48053:SF164">
    <property type="entry name" value="LEUCINE-RICH REPEAT-CONTAINING N-TERMINAL PLANT-TYPE DOMAIN-CONTAINING PROTEIN"/>
    <property type="match status" value="1"/>
</dbReference>
<dbReference type="OrthoDB" id="1914767at2759"/>
<proteinExistence type="predicted"/>
<evidence type="ECO:0000313" key="4">
    <source>
        <dbReference type="Proteomes" id="UP000235220"/>
    </source>
</evidence>
<dbReference type="PROSITE" id="PS50011">
    <property type="entry name" value="PROTEIN_KINASE_DOM"/>
    <property type="match status" value="1"/>
</dbReference>
<evidence type="ECO:0000256" key="1">
    <source>
        <dbReference type="ARBA" id="ARBA00004479"/>
    </source>
</evidence>
<name>A0A2I4E2H2_JUGRE</name>
<accession>A0A2I4E2H2</accession>
<dbReference type="GO" id="GO:0016020">
    <property type="term" value="C:membrane"/>
    <property type="evidence" value="ECO:0007669"/>
    <property type="project" value="UniProtKB-SubCell"/>
</dbReference>
<dbReference type="Gene3D" id="1.10.510.10">
    <property type="entry name" value="Transferase(Phosphotransferase) domain 1"/>
    <property type="match status" value="2"/>
</dbReference>
<dbReference type="STRING" id="51240.A0A2I4E2H2"/>
<gene>
    <name evidence="5" type="primary">LOC108985674</name>
</gene>
<sequence>MASISARTLLFIFSLVYTLSPVILSASVVEDLTKLQPPPDFNSTIMTNCFNNPSLRYCNFSPMDLTEIFRSTIVASHLCNESKNPNCAESFPKIDLRSRPKVAPLYLSFSFFWKYCPLTILLIDLSNNSLKGSFPIDVLNCTQIQALDLSHNKLSGDVPVQSISSLTNLTVFNLSYNHFSESKMSDTEFFKRFNASSFLHSGLLPDRKKFTMKAVFLLVCFPILVIVTVGCFGCLCLRRPDFLPRMFRRKNKFTPPMLKAATGGFSRKNLVGKSEGVDIYRGVLRDGTEVRIEIYWDDISGESGRRFIEECKVVTQLCHKNILQVLGWCNSRRMRAIVTEWMEGKNVEIWISESAPPWKQRLKILMGVVNGMCYLQEEWPEVGYDLRTSSVLLSDDLEPLISRFKLGDQSSSSRKIYDFGLFLLEILVNKIPSDHEFQSGENGFIDHVRMHYPRNLQKVIDEKIKMTERIFDQAKKVIGLGLMCTDQSGSHHHLQLGQISDILTRAYESWDVLESPVQNRSHVNRGKGHKHI</sequence>
<dbReference type="GeneID" id="108985674"/>
<reference evidence="5" key="1">
    <citation type="submission" date="2025-08" db="UniProtKB">
        <authorList>
            <consortium name="RefSeq"/>
        </authorList>
    </citation>
    <scope>IDENTIFICATION</scope>
    <source>
        <tissue evidence="5">Leaves</tissue>
    </source>
</reference>
<dbReference type="SUPFAM" id="SSF52058">
    <property type="entry name" value="L domain-like"/>
    <property type="match status" value="1"/>
</dbReference>
<evidence type="ECO:0000313" key="5">
    <source>
        <dbReference type="RefSeq" id="XP_018813599.2"/>
    </source>
</evidence>
<dbReference type="KEGG" id="jre:108985674"/>
<evidence type="ECO:0000256" key="3">
    <source>
        <dbReference type="ARBA" id="ARBA00023170"/>
    </source>
</evidence>
<dbReference type="Gene3D" id="3.80.10.10">
    <property type="entry name" value="Ribonuclease Inhibitor"/>
    <property type="match status" value="1"/>
</dbReference>
<dbReference type="InterPro" id="IPR032675">
    <property type="entry name" value="LRR_dom_sf"/>
</dbReference>
<organism evidence="4 5">
    <name type="scientific">Juglans regia</name>
    <name type="common">English walnut</name>
    <dbReference type="NCBI Taxonomy" id="51240"/>
    <lineage>
        <taxon>Eukaryota</taxon>
        <taxon>Viridiplantae</taxon>
        <taxon>Streptophyta</taxon>
        <taxon>Embryophyta</taxon>
        <taxon>Tracheophyta</taxon>
        <taxon>Spermatophyta</taxon>
        <taxon>Magnoliopsida</taxon>
        <taxon>eudicotyledons</taxon>
        <taxon>Gunneridae</taxon>
        <taxon>Pentapetalae</taxon>
        <taxon>rosids</taxon>
        <taxon>fabids</taxon>
        <taxon>Fagales</taxon>
        <taxon>Juglandaceae</taxon>
        <taxon>Juglans</taxon>
    </lineage>
</organism>
<dbReference type="InterPro" id="IPR001245">
    <property type="entry name" value="Ser-Thr/Tyr_kinase_cat_dom"/>
</dbReference>
<dbReference type="SUPFAM" id="SSF56112">
    <property type="entry name" value="Protein kinase-like (PK-like)"/>
    <property type="match status" value="1"/>
</dbReference>